<dbReference type="InterPro" id="IPR036388">
    <property type="entry name" value="WH-like_DNA-bd_sf"/>
</dbReference>
<dbReference type="Proteomes" id="UP000251241">
    <property type="component" value="Unassembled WGS sequence"/>
</dbReference>
<evidence type="ECO:0000256" key="3">
    <source>
        <dbReference type="ARBA" id="ARBA00023082"/>
    </source>
</evidence>
<name>A0A2X2L600_SPHMU</name>
<evidence type="ECO:0000313" key="7">
    <source>
        <dbReference type="EMBL" id="SPZ84630.1"/>
    </source>
</evidence>
<dbReference type="GO" id="GO:0003677">
    <property type="term" value="F:DNA binding"/>
    <property type="evidence" value="ECO:0007669"/>
    <property type="project" value="InterPro"/>
</dbReference>
<dbReference type="SUPFAM" id="SSF88659">
    <property type="entry name" value="Sigma3 and sigma4 domains of RNA polymerase sigma factors"/>
    <property type="match status" value="1"/>
</dbReference>
<dbReference type="InterPro" id="IPR007627">
    <property type="entry name" value="RNA_pol_sigma70_r2"/>
</dbReference>
<proteinExistence type="inferred from homology"/>
<dbReference type="CDD" id="cd06171">
    <property type="entry name" value="Sigma70_r4"/>
    <property type="match status" value="1"/>
</dbReference>
<organism evidence="7 9">
    <name type="scientific">Sphingobacterium multivorum</name>
    <dbReference type="NCBI Taxonomy" id="28454"/>
    <lineage>
        <taxon>Bacteria</taxon>
        <taxon>Pseudomonadati</taxon>
        <taxon>Bacteroidota</taxon>
        <taxon>Sphingobacteriia</taxon>
        <taxon>Sphingobacteriales</taxon>
        <taxon>Sphingobacteriaceae</taxon>
        <taxon>Sphingobacterium</taxon>
    </lineage>
</organism>
<dbReference type="EMBL" id="CABWMV010000025">
    <property type="protein sequence ID" value="VXD05818.1"/>
    <property type="molecule type" value="Genomic_DNA"/>
</dbReference>
<dbReference type="PANTHER" id="PTHR43133:SF25">
    <property type="entry name" value="RNA POLYMERASE SIGMA FACTOR RFAY-RELATED"/>
    <property type="match status" value="1"/>
</dbReference>
<dbReference type="InterPro" id="IPR013324">
    <property type="entry name" value="RNA_pol_sigma_r3/r4-like"/>
</dbReference>
<keyword evidence="4" id="KW-0804">Transcription</keyword>
<dbReference type="InterPro" id="IPR013325">
    <property type="entry name" value="RNA_pol_sigma_r2"/>
</dbReference>
<dbReference type="InterPro" id="IPR013249">
    <property type="entry name" value="RNA_pol_sigma70_r4_t2"/>
</dbReference>
<dbReference type="InterPro" id="IPR014284">
    <property type="entry name" value="RNA_pol_sigma-70_dom"/>
</dbReference>
<keyword evidence="3" id="KW-0731">Sigma factor</keyword>
<evidence type="ECO:0000259" key="6">
    <source>
        <dbReference type="Pfam" id="PF08281"/>
    </source>
</evidence>
<dbReference type="Pfam" id="PF04542">
    <property type="entry name" value="Sigma70_r2"/>
    <property type="match status" value="1"/>
</dbReference>
<dbReference type="Gene3D" id="1.10.10.10">
    <property type="entry name" value="Winged helix-like DNA-binding domain superfamily/Winged helix DNA-binding domain"/>
    <property type="match status" value="1"/>
</dbReference>
<dbReference type="EMBL" id="UAUU01000003">
    <property type="protein sequence ID" value="SPZ84630.1"/>
    <property type="molecule type" value="Genomic_DNA"/>
</dbReference>
<protein>
    <submittedName>
        <fullName evidence="7">RNA polymerase sigma factor sigV</fullName>
    </submittedName>
</protein>
<dbReference type="Proteomes" id="UP000432350">
    <property type="component" value="Unassembled WGS sequence"/>
</dbReference>
<evidence type="ECO:0000313" key="9">
    <source>
        <dbReference type="Proteomes" id="UP000251241"/>
    </source>
</evidence>
<dbReference type="InterPro" id="IPR039425">
    <property type="entry name" value="RNA_pol_sigma-70-like"/>
</dbReference>
<dbReference type="Pfam" id="PF08281">
    <property type="entry name" value="Sigma70_r4_2"/>
    <property type="match status" value="1"/>
</dbReference>
<keyword evidence="2" id="KW-0805">Transcription regulation</keyword>
<evidence type="ECO:0000256" key="2">
    <source>
        <dbReference type="ARBA" id="ARBA00023015"/>
    </source>
</evidence>
<gene>
    <name evidence="7" type="primary">sigV_2</name>
    <name evidence="7" type="ORF">NCTC11343_01174</name>
    <name evidence="8" type="ORF">SPHINGO8BC_60708</name>
</gene>
<reference evidence="7 9" key="1">
    <citation type="submission" date="2018-06" db="EMBL/GenBank/DDBJ databases">
        <authorList>
            <consortium name="Pathogen Informatics"/>
            <person name="Doyle S."/>
        </authorList>
    </citation>
    <scope>NUCLEOTIDE SEQUENCE [LARGE SCALE GENOMIC DNA]</scope>
    <source>
        <strain evidence="7 9">NCTC11343</strain>
    </source>
</reference>
<dbReference type="Gene3D" id="1.10.1740.10">
    <property type="match status" value="1"/>
</dbReference>
<feature type="domain" description="RNA polymerase sigma-70 region 2" evidence="5">
    <location>
        <begin position="9"/>
        <end position="76"/>
    </location>
</feature>
<dbReference type="GO" id="GO:0016987">
    <property type="term" value="F:sigma factor activity"/>
    <property type="evidence" value="ECO:0007669"/>
    <property type="project" value="UniProtKB-KW"/>
</dbReference>
<comment type="similarity">
    <text evidence="1">Belongs to the sigma-70 factor family. ECF subfamily.</text>
</comment>
<accession>A0A2X2L600</accession>
<dbReference type="SUPFAM" id="SSF88946">
    <property type="entry name" value="Sigma2 domain of RNA polymerase sigma factors"/>
    <property type="match status" value="1"/>
</dbReference>
<evidence type="ECO:0000313" key="10">
    <source>
        <dbReference type="Proteomes" id="UP000432350"/>
    </source>
</evidence>
<feature type="domain" description="RNA polymerase sigma factor 70 region 4 type 2" evidence="6">
    <location>
        <begin position="106"/>
        <end position="156"/>
    </location>
</feature>
<evidence type="ECO:0000313" key="8">
    <source>
        <dbReference type="EMBL" id="VXD05818.1"/>
    </source>
</evidence>
<dbReference type="GO" id="GO:0006352">
    <property type="term" value="P:DNA-templated transcription initiation"/>
    <property type="evidence" value="ECO:0007669"/>
    <property type="project" value="InterPro"/>
</dbReference>
<dbReference type="RefSeq" id="WP_070563905.1">
    <property type="nucleotide sequence ID" value="NZ_CP068086.1"/>
</dbReference>
<evidence type="ECO:0000256" key="4">
    <source>
        <dbReference type="ARBA" id="ARBA00023163"/>
    </source>
</evidence>
<reference evidence="8 10" key="2">
    <citation type="submission" date="2019-10" db="EMBL/GenBank/DDBJ databases">
        <authorList>
            <person name="Karimi E."/>
        </authorList>
    </citation>
    <scope>NUCLEOTIDE SEQUENCE [LARGE SCALE GENOMIC DNA]</scope>
    <source>
        <strain evidence="8">Sphingobacterium sp. 8BC</strain>
    </source>
</reference>
<dbReference type="AlphaFoldDB" id="A0A2X2L600"/>
<evidence type="ECO:0000256" key="1">
    <source>
        <dbReference type="ARBA" id="ARBA00010641"/>
    </source>
</evidence>
<accession>A0A654DJH4</accession>
<dbReference type="PANTHER" id="PTHR43133">
    <property type="entry name" value="RNA POLYMERASE ECF-TYPE SIGMA FACTO"/>
    <property type="match status" value="1"/>
</dbReference>
<dbReference type="GeneID" id="97180623"/>
<dbReference type="NCBIfam" id="TIGR02937">
    <property type="entry name" value="sigma70-ECF"/>
    <property type="match status" value="1"/>
</dbReference>
<evidence type="ECO:0000259" key="5">
    <source>
        <dbReference type="Pfam" id="PF04542"/>
    </source>
</evidence>
<sequence>MENLTIDQLFKEKRPTLKYLAAQFTNDPDEREDLVQETMVRSLGSIEKFLKHPKLMSWLYIIMKNTYINQYTRNKRLENYRNEYVSIGYHNEITTNRGENNFIASDIQHALNSLSKDYYNAFAMFLEGFKYYEIAEHLQIPEGTVKTRIHMARKALQKHLKIYSKSID</sequence>